<accession>A0A835ULL5</accession>
<proteinExistence type="predicted"/>
<dbReference type="Proteomes" id="UP000639772">
    <property type="component" value="Chromosome 10"/>
</dbReference>
<evidence type="ECO:0000313" key="2">
    <source>
        <dbReference type="EMBL" id="KAG0465190.1"/>
    </source>
</evidence>
<sequence>MRRAGRRRSEGSAEFRRSYHARLLRGRGPQRERGGGSRQKVGTSGRPISRLSSRLHPGGRPALEQPALPPAKGVDMTFVLYIKVGSIVSLCSLLCHSAIAICFKSSCNTIVFSYASCELLQNLCCSLFGIFFV</sequence>
<gene>
    <name evidence="2" type="ORF">HPP92_019354</name>
</gene>
<name>A0A835ULL5_VANPL</name>
<reference evidence="2 3" key="1">
    <citation type="journal article" date="2020" name="Nat. Food">
        <title>A phased Vanilla planifolia genome enables genetic improvement of flavour and production.</title>
        <authorList>
            <person name="Hasing T."/>
            <person name="Tang H."/>
            <person name="Brym M."/>
            <person name="Khazi F."/>
            <person name="Huang T."/>
            <person name="Chambers A.H."/>
        </authorList>
    </citation>
    <scope>NUCLEOTIDE SEQUENCE [LARGE SCALE GENOMIC DNA]</scope>
    <source>
        <tissue evidence="2">Leaf</tissue>
    </source>
</reference>
<comment type="caution">
    <text evidence="2">The sequence shown here is derived from an EMBL/GenBank/DDBJ whole genome shotgun (WGS) entry which is preliminary data.</text>
</comment>
<evidence type="ECO:0000256" key="1">
    <source>
        <dbReference type="SAM" id="MobiDB-lite"/>
    </source>
</evidence>
<dbReference type="AlphaFoldDB" id="A0A835ULL5"/>
<organism evidence="2 3">
    <name type="scientific">Vanilla planifolia</name>
    <name type="common">Vanilla</name>
    <dbReference type="NCBI Taxonomy" id="51239"/>
    <lineage>
        <taxon>Eukaryota</taxon>
        <taxon>Viridiplantae</taxon>
        <taxon>Streptophyta</taxon>
        <taxon>Embryophyta</taxon>
        <taxon>Tracheophyta</taxon>
        <taxon>Spermatophyta</taxon>
        <taxon>Magnoliopsida</taxon>
        <taxon>Liliopsida</taxon>
        <taxon>Asparagales</taxon>
        <taxon>Orchidaceae</taxon>
        <taxon>Vanilloideae</taxon>
        <taxon>Vanilleae</taxon>
        <taxon>Vanilla</taxon>
    </lineage>
</organism>
<evidence type="ECO:0000313" key="3">
    <source>
        <dbReference type="Proteomes" id="UP000639772"/>
    </source>
</evidence>
<feature type="region of interest" description="Disordered" evidence="1">
    <location>
        <begin position="1"/>
        <end position="70"/>
    </location>
</feature>
<dbReference type="EMBL" id="JADCNM010000010">
    <property type="protein sequence ID" value="KAG0465190.1"/>
    <property type="molecule type" value="Genomic_DNA"/>
</dbReference>
<feature type="compositionally biased region" description="Basic and acidic residues" evidence="1">
    <location>
        <begin position="7"/>
        <end position="17"/>
    </location>
</feature>
<protein>
    <submittedName>
        <fullName evidence="2">Uncharacterized protein</fullName>
    </submittedName>
</protein>